<proteinExistence type="predicted"/>
<keyword evidence="2" id="KW-1185">Reference proteome</keyword>
<dbReference type="Proteomes" id="UP000294508">
    <property type="component" value="Unassembled WGS sequence"/>
</dbReference>
<evidence type="ECO:0000313" key="1">
    <source>
        <dbReference type="EMBL" id="TCO24470.1"/>
    </source>
</evidence>
<dbReference type="InterPro" id="IPR007367">
    <property type="entry name" value="DUF433"/>
</dbReference>
<dbReference type="Pfam" id="PF04255">
    <property type="entry name" value="DUF433"/>
    <property type="match status" value="1"/>
</dbReference>
<accession>A0A4R2HDT7</accession>
<evidence type="ECO:0000313" key="2">
    <source>
        <dbReference type="Proteomes" id="UP000294508"/>
    </source>
</evidence>
<dbReference type="OrthoDB" id="5140481at2"/>
<name>A0A4R2HDT7_9ACTN</name>
<organism evidence="1 2">
    <name type="scientific">Kribbella steppae</name>
    <dbReference type="NCBI Taxonomy" id="2512223"/>
    <lineage>
        <taxon>Bacteria</taxon>
        <taxon>Bacillati</taxon>
        <taxon>Actinomycetota</taxon>
        <taxon>Actinomycetes</taxon>
        <taxon>Propionibacteriales</taxon>
        <taxon>Kribbellaceae</taxon>
        <taxon>Kribbella</taxon>
    </lineage>
</organism>
<protein>
    <submittedName>
        <fullName evidence="1">Uncharacterized protein DUF433</fullName>
    </submittedName>
</protein>
<dbReference type="EMBL" id="SLWN01000008">
    <property type="protein sequence ID" value="TCO24470.1"/>
    <property type="molecule type" value="Genomic_DNA"/>
</dbReference>
<reference evidence="1 2" key="1">
    <citation type="journal article" date="2015" name="Stand. Genomic Sci.">
        <title>Genomic Encyclopedia of Bacterial and Archaeal Type Strains, Phase III: the genomes of soil and plant-associated and newly described type strains.</title>
        <authorList>
            <person name="Whitman W.B."/>
            <person name="Woyke T."/>
            <person name="Klenk H.P."/>
            <person name="Zhou Y."/>
            <person name="Lilburn T.G."/>
            <person name="Beck B.J."/>
            <person name="De Vos P."/>
            <person name="Vandamme P."/>
            <person name="Eisen J.A."/>
            <person name="Garrity G."/>
            <person name="Hugenholtz P."/>
            <person name="Kyrpides N.C."/>
        </authorList>
    </citation>
    <scope>NUCLEOTIDE SEQUENCE [LARGE SCALE GENOMIC DNA]</scope>
    <source>
        <strain evidence="1 2">VKM Ac-2572</strain>
    </source>
</reference>
<gene>
    <name evidence="1" type="ORF">EV652_1081</name>
</gene>
<dbReference type="RefSeq" id="WP_132211323.1">
    <property type="nucleotide sequence ID" value="NZ_SLWN01000008.1"/>
</dbReference>
<sequence>MDPRFDLPLYTRADVALHLGLPATTLGDWLRSGALEASSGGRGEPTITFAGLVETHMLRQLRYAGLSLQAIGEAAVALRSRAGRHYPLAWSGLAHDGRDLLVEIAAEGREQGWERIRDSQGGLPGVLRRGSAAIGWSDDGYAATLRLVIYHDIDVIVDPSRSSGQPLVDGSDVRVEDVVDGVRSGTSYRELATKFALEDFEVEALVRPHIRPPAFRRTRHPQTHSEPLPQD</sequence>
<comment type="caution">
    <text evidence="1">The sequence shown here is derived from an EMBL/GenBank/DDBJ whole genome shotgun (WGS) entry which is preliminary data.</text>
</comment>
<dbReference type="AlphaFoldDB" id="A0A4R2HDT7"/>